<evidence type="ECO:0000313" key="2">
    <source>
        <dbReference type="Proteomes" id="UP000219612"/>
    </source>
</evidence>
<evidence type="ECO:0000313" key="1">
    <source>
        <dbReference type="EMBL" id="SNY73094.1"/>
    </source>
</evidence>
<dbReference type="SUPFAM" id="SSF48371">
    <property type="entry name" value="ARM repeat"/>
    <property type="match status" value="1"/>
</dbReference>
<evidence type="ECO:0008006" key="3">
    <source>
        <dbReference type="Google" id="ProtNLM"/>
    </source>
</evidence>
<dbReference type="AlphaFoldDB" id="A0A285KKC3"/>
<dbReference type="Gene3D" id="1.25.10.10">
    <property type="entry name" value="Leucine-rich Repeat Variant"/>
    <property type="match status" value="1"/>
</dbReference>
<accession>A0A285KKC3</accession>
<sequence>MLNGIADIDWAHLDIDWIAFCRGEESYEHIPGDLHEVGSSDAKVAGDARRDLLAEIQVWSGYVTPVAEFVMPFLVELARTSGVHGRVDLLRALGDLCDPRRAHGPGQPRAHAVIAAHSERLLPLLSDQDPKIRSYAAYAVARSGPHTGGAIAARWKVETDSEVRAALLSGLVLIDPACAERMAASGEAAGVRLAGSLAAACAGLGLPPSDIAHVSEAFVASDGDWRAWPGYLPTLTEVLDELDLGTARTLADTIRPAAGAALRRSLAAALADRFSRSRSAPSSLIDVVRDLLGDADPAVRKSAVDAAKSAGEAALHAAGELAAVAADTRDRHTAEAALELLVRLDHPLYREPLLTAWSVGHYPGVWGEPFLPRFDPSVLAGARERLGGPAPGPSSSLFVGCLIGTRDRDHSTPQLLKLLAFWGADAAAAVPEILLTLPRLPFDAVNALAAIGPAAAEAVPALTEIADGGEVKAGHALLRITGDPGPLVAAAAQVLPTKPRFVNFDLHLAAEAGPAARPLVPLVLPWLSEDSDVLPRDQVAVARLLWNATGDPDLVLPTLRRTVSIDFVRKDEVGLLLAELPPVPDLLPSLWQTIRSGGDGLIGAARAAWRWGESPDELAATLVPLFAAQIYGDPGILDLIAEMGAASAVPGLTELADRDERQVTWTGRGLSWEDDSLRHRIRETVTTLISGTR</sequence>
<protein>
    <recommendedName>
        <fullName evidence="3">HEAT repeat-containing protein</fullName>
    </recommendedName>
</protein>
<dbReference type="InterPro" id="IPR016024">
    <property type="entry name" value="ARM-type_fold"/>
</dbReference>
<dbReference type="EMBL" id="OBDY01000045">
    <property type="protein sequence ID" value="SNY73094.1"/>
    <property type="molecule type" value="Genomic_DNA"/>
</dbReference>
<keyword evidence="2" id="KW-1185">Reference proteome</keyword>
<reference evidence="1 2" key="1">
    <citation type="submission" date="2017-09" db="EMBL/GenBank/DDBJ databases">
        <authorList>
            <person name="Ehlers B."/>
            <person name="Leendertz F.H."/>
        </authorList>
    </citation>
    <scope>NUCLEOTIDE SEQUENCE [LARGE SCALE GENOMIC DNA]</scope>
    <source>
        <strain evidence="1 2">CGMCC 4.6857</strain>
    </source>
</reference>
<dbReference type="Proteomes" id="UP000219612">
    <property type="component" value="Unassembled WGS sequence"/>
</dbReference>
<name>A0A285KKC3_9ACTN</name>
<gene>
    <name evidence="1" type="ORF">SAMN05421748_14525</name>
</gene>
<dbReference type="InterPro" id="IPR011989">
    <property type="entry name" value="ARM-like"/>
</dbReference>
<proteinExistence type="predicted"/>
<organism evidence="1 2">
    <name type="scientific">Paractinoplanes atraurantiacus</name>
    <dbReference type="NCBI Taxonomy" id="1036182"/>
    <lineage>
        <taxon>Bacteria</taxon>
        <taxon>Bacillati</taxon>
        <taxon>Actinomycetota</taxon>
        <taxon>Actinomycetes</taxon>
        <taxon>Micromonosporales</taxon>
        <taxon>Micromonosporaceae</taxon>
        <taxon>Paractinoplanes</taxon>
    </lineage>
</organism>